<dbReference type="GO" id="GO:0030288">
    <property type="term" value="C:outer membrane-bounded periplasmic space"/>
    <property type="evidence" value="ECO:0007669"/>
    <property type="project" value="InterPro"/>
</dbReference>
<evidence type="ECO:0000256" key="1">
    <source>
        <dbReference type="ARBA" id="ARBA00004418"/>
    </source>
</evidence>
<dbReference type="OrthoDB" id="8673861at2"/>
<dbReference type="NCBIfam" id="TIGR00787">
    <property type="entry name" value="dctP"/>
    <property type="match status" value="1"/>
</dbReference>
<comment type="similarity">
    <text evidence="2">Belongs to the bacterial solute-binding protein 7 family.</text>
</comment>
<evidence type="ECO:0000256" key="5">
    <source>
        <dbReference type="ARBA" id="ARBA00022764"/>
    </source>
</evidence>
<dbReference type="PANTHER" id="PTHR33376:SF4">
    <property type="entry name" value="SIALIC ACID-BINDING PERIPLASMIC PROTEIN SIAP"/>
    <property type="match status" value="1"/>
</dbReference>
<feature type="signal peptide" evidence="6">
    <location>
        <begin position="1"/>
        <end position="23"/>
    </location>
</feature>
<sequence>MKLRMTATIAMALWGAMSSIASAEFDNVTLQMAHIYNPGEHWGDVADDFKARVEEASGGTVKINISPSGTTGDWPQSIEGLKIGTNDIVLQSVGALDRYGSIAGIEAFPYLLRDVGHFEAFYYGPVGAEVFDAIEEQTGFHLIGASYRGARHLSANREAGTLEQLAGLKLRVPPLKMYRETWENLGASPVPMGFAEVFTSLQHGLIDGQENPLEVIQNVSLYEVQDYVMETGHVMGAMTFIFNGARFDQLSADTQTLLKEAGEAAMKAGTERMIATEADLKANLQEKGMTFIEVDKKAFAAKLDGYAKEFPDLEPWVEKIQAIE</sequence>
<keyword evidence="5" id="KW-0574">Periplasm</keyword>
<dbReference type="Gene3D" id="3.40.190.170">
    <property type="entry name" value="Bacterial extracellular solute-binding protein, family 7"/>
    <property type="match status" value="1"/>
</dbReference>
<dbReference type="GO" id="GO:0055085">
    <property type="term" value="P:transmembrane transport"/>
    <property type="evidence" value="ECO:0007669"/>
    <property type="project" value="InterPro"/>
</dbReference>
<name>A0A2R8AZP9_9RHOB</name>
<dbReference type="AlphaFoldDB" id="A0A2R8AZP9"/>
<evidence type="ECO:0000256" key="6">
    <source>
        <dbReference type="SAM" id="SignalP"/>
    </source>
</evidence>
<dbReference type="PANTHER" id="PTHR33376">
    <property type="match status" value="1"/>
</dbReference>
<keyword evidence="4 6" id="KW-0732">Signal</keyword>
<comment type="subcellular location">
    <subcellularLocation>
        <location evidence="1">Periplasm</location>
    </subcellularLocation>
</comment>
<dbReference type="InterPro" id="IPR018389">
    <property type="entry name" value="DctP_fam"/>
</dbReference>
<keyword evidence="8" id="KW-1185">Reference proteome</keyword>
<reference evidence="8" key="1">
    <citation type="submission" date="2018-03" db="EMBL/GenBank/DDBJ databases">
        <authorList>
            <person name="Rodrigo-Torres L."/>
            <person name="Arahal R. D."/>
            <person name="Lucena T."/>
        </authorList>
    </citation>
    <scope>NUCLEOTIDE SEQUENCE [LARGE SCALE GENOMIC DNA]</scope>
    <source>
        <strain evidence="8">CECT 8871</strain>
    </source>
</reference>
<dbReference type="Proteomes" id="UP000244904">
    <property type="component" value="Unassembled WGS sequence"/>
</dbReference>
<feature type="chain" id="PRO_5015325911" evidence="6">
    <location>
        <begin position="24"/>
        <end position="324"/>
    </location>
</feature>
<proteinExistence type="inferred from homology"/>
<organism evidence="7 8">
    <name type="scientific">Pseudoprimorskyibacter insulae</name>
    <dbReference type="NCBI Taxonomy" id="1695997"/>
    <lineage>
        <taxon>Bacteria</taxon>
        <taxon>Pseudomonadati</taxon>
        <taxon>Pseudomonadota</taxon>
        <taxon>Alphaproteobacteria</taxon>
        <taxon>Rhodobacterales</taxon>
        <taxon>Paracoccaceae</taxon>
        <taxon>Pseudoprimorskyibacter</taxon>
    </lineage>
</organism>
<evidence type="ECO:0000256" key="2">
    <source>
        <dbReference type="ARBA" id="ARBA00009023"/>
    </source>
</evidence>
<protein>
    <submittedName>
        <fullName evidence="7">Solute-binding protein</fullName>
    </submittedName>
</protein>
<dbReference type="InterPro" id="IPR004682">
    <property type="entry name" value="TRAP_DctP"/>
</dbReference>
<evidence type="ECO:0000256" key="3">
    <source>
        <dbReference type="ARBA" id="ARBA00022448"/>
    </source>
</evidence>
<keyword evidence="3" id="KW-0813">Transport</keyword>
<evidence type="ECO:0000313" key="7">
    <source>
        <dbReference type="EMBL" id="SPF81521.1"/>
    </source>
</evidence>
<dbReference type="InterPro" id="IPR038404">
    <property type="entry name" value="TRAP_DctP_sf"/>
</dbReference>
<evidence type="ECO:0000256" key="4">
    <source>
        <dbReference type="ARBA" id="ARBA00022729"/>
    </source>
</evidence>
<dbReference type="EMBL" id="OMOJ01000010">
    <property type="protein sequence ID" value="SPF81521.1"/>
    <property type="molecule type" value="Genomic_DNA"/>
</dbReference>
<evidence type="ECO:0000313" key="8">
    <source>
        <dbReference type="Proteomes" id="UP000244904"/>
    </source>
</evidence>
<dbReference type="Pfam" id="PF03480">
    <property type="entry name" value="DctP"/>
    <property type="match status" value="1"/>
</dbReference>
<dbReference type="CDD" id="cd13603">
    <property type="entry name" value="PBP2_TRAP_Siap_TeaA_like"/>
    <property type="match status" value="1"/>
</dbReference>
<gene>
    <name evidence="7" type="ORF">PRI8871_03345</name>
</gene>
<accession>A0A2R8AZP9</accession>
<dbReference type="NCBIfam" id="NF037995">
    <property type="entry name" value="TRAP_S1"/>
    <property type="match status" value="1"/>
</dbReference>